<evidence type="ECO:0000313" key="4">
    <source>
        <dbReference type="EMBL" id="SNV50622.1"/>
    </source>
</evidence>
<feature type="domain" description="SbsA Ig-like" evidence="3">
    <location>
        <begin position="32"/>
        <end position="122"/>
    </location>
</feature>
<evidence type="ECO:0000259" key="2">
    <source>
        <dbReference type="Pfam" id="PF10091"/>
    </source>
</evidence>
<keyword evidence="1" id="KW-0732">Signal</keyword>
<dbReference type="Gene3D" id="1.50.10.140">
    <property type="match status" value="1"/>
</dbReference>
<organism evidence="4 5">
    <name type="scientific">Sphingobacterium mizutaii</name>
    <dbReference type="NCBI Taxonomy" id="1010"/>
    <lineage>
        <taxon>Bacteria</taxon>
        <taxon>Pseudomonadati</taxon>
        <taxon>Bacteroidota</taxon>
        <taxon>Sphingobacteriia</taxon>
        <taxon>Sphingobacteriales</taxon>
        <taxon>Sphingobacteriaceae</taxon>
        <taxon>Sphingobacterium</taxon>
    </lineage>
</organism>
<proteinExistence type="predicted"/>
<dbReference type="Proteomes" id="UP000215355">
    <property type="component" value="Chromosome 1"/>
</dbReference>
<name>A0AAJ4XBP2_9SPHI</name>
<dbReference type="AlphaFoldDB" id="A0AAJ4XBP2"/>
<dbReference type="InterPro" id="IPR019282">
    <property type="entry name" value="Glycoamylase-like_cons_dom"/>
</dbReference>
<evidence type="ECO:0000313" key="5">
    <source>
        <dbReference type="Proteomes" id="UP000215355"/>
    </source>
</evidence>
<dbReference type="InterPro" id="IPR032812">
    <property type="entry name" value="SbsA_Ig"/>
</dbReference>
<accession>A0AAJ4XBP2</accession>
<gene>
    <name evidence="4" type="ORF">SAMEA4412673_02116</name>
</gene>
<sequence>MACSKNEAPDKPSNTGFALTSISNGNKVLGATSKGIELQPEFIIEFDENLSNQDLNSAIQILDANKSTISSTVKLLEAGKKVSISPTKALNPLSKFEVLVKNSLKSNSNSSLKQQYNYSFNTAIDPSDKLKRISQDELLTLVQKQTFNYFWTFAHPSSGMIRERNSSTETVTTGGTGFGLMAIVTGVHRNFISKSEGLERTKKIVSFLKRADRYHGAFSHWYQGATGKTQPFSEKDNGADIVETSLLFQGLLVAREYFQDATLTADINALYQEVEWNFFQNGQNVLFWHWSPNHNWDMNLKVQGWNESLITYVLAAGSSKFSIDKKVYDEGWARNGQMKNGKRFFEMELPLGPDQGGPLFTAQYSFLGINPMGLKDAYADYEVQVKNQTLINRAYCISNPKGNYGYSSSSWGLTAGDIPNGYSAMSPSNDLGIISPTAALTSMAFTPKESMEAMEFFYYKLGDKLWGQYGFKDGFSLDEPWFAESYIAINQGPIIIGIENHRSKLIWNLLMKSPEVKNGLKKLGFNSPNI</sequence>
<evidence type="ECO:0000256" key="1">
    <source>
        <dbReference type="ARBA" id="ARBA00022729"/>
    </source>
</evidence>
<protein>
    <submittedName>
        <fullName evidence="4">Uncharacterized protein conserved in bacteria</fullName>
    </submittedName>
</protein>
<dbReference type="EMBL" id="LT906468">
    <property type="protein sequence ID" value="SNV50622.1"/>
    <property type="molecule type" value="Genomic_DNA"/>
</dbReference>
<dbReference type="Pfam" id="PF10091">
    <property type="entry name" value="Glycoamylase"/>
    <property type="match status" value="1"/>
</dbReference>
<reference evidence="4 5" key="1">
    <citation type="submission" date="2017-06" db="EMBL/GenBank/DDBJ databases">
        <authorList>
            <consortium name="Pathogen Informatics"/>
        </authorList>
    </citation>
    <scope>NUCLEOTIDE SEQUENCE [LARGE SCALE GENOMIC DNA]</scope>
    <source>
        <strain evidence="4 5">NCTC12149</strain>
    </source>
</reference>
<dbReference type="Pfam" id="PF13205">
    <property type="entry name" value="Big_5"/>
    <property type="match status" value="1"/>
</dbReference>
<dbReference type="KEGG" id="smiz:4412673_02116"/>
<feature type="domain" description="Glycoamylase-like" evidence="2">
    <location>
        <begin position="301"/>
        <end position="514"/>
    </location>
</feature>
<evidence type="ECO:0000259" key="3">
    <source>
        <dbReference type="Pfam" id="PF13205"/>
    </source>
</evidence>